<gene>
    <name evidence="2" type="ORF">UCDDA912_g07448</name>
</gene>
<protein>
    <submittedName>
        <fullName evidence="2">Uncharacterized protein</fullName>
    </submittedName>
</protein>
<evidence type="ECO:0000256" key="1">
    <source>
        <dbReference type="SAM" id="MobiDB-lite"/>
    </source>
</evidence>
<name>A0A0G2FEH5_9PEZI</name>
<organism evidence="2 3">
    <name type="scientific">Diaporthe ampelina</name>
    <dbReference type="NCBI Taxonomy" id="1214573"/>
    <lineage>
        <taxon>Eukaryota</taxon>
        <taxon>Fungi</taxon>
        <taxon>Dikarya</taxon>
        <taxon>Ascomycota</taxon>
        <taxon>Pezizomycotina</taxon>
        <taxon>Sordariomycetes</taxon>
        <taxon>Sordariomycetidae</taxon>
        <taxon>Diaporthales</taxon>
        <taxon>Diaporthaceae</taxon>
        <taxon>Diaporthe</taxon>
    </lineage>
</organism>
<feature type="compositionally biased region" description="Polar residues" evidence="1">
    <location>
        <begin position="11"/>
        <end position="21"/>
    </location>
</feature>
<evidence type="ECO:0000313" key="3">
    <source>
        <dbReference type="Proteomes" id="UP000034680"/>
    </source>
</evidence>
<dbReference type="EMBL" id="LCUC01000297">
    <property type="protein sequence ID" value="KKY32554.1"/>
    <property type="molecule type" value="Genomic_DNA"/>
</dbReference>
<comment type="caution">
    <text evidence="2">The sequence shown here is derived from an EMBL/GenBank/DDBJ whole genome shotgun (WGS) entry which is preliminary data.</text>
</comment>
<keyword evidence="3" id="KW-1185">Reference proteome</keyword>
<reference evidence="2 3" key="2">
    <citation type="submission" date="2015-05" db="EMBL/GenBank/DDBJ databases">
        <authorList>
            <person name="Morales-Cruz A."/>
            <person name="Amrine K.C."/>
            <person name="Cantu D."/>
        </authorList>
    </citation>
    <scope>NUCLEOTIDE SEQUENCE [LARGE SCALE GENOMIC DNA]</scope>
    <source>
        <strain evidence="2">DA912</strain>
    </source>
</reference>
<evidence type="ECO:0000313" key="2">
    <source>
        <dbReference type="EMBL" id="KKY32554.1"/>
    </source>
</evidence>
<dbReference type="AlphaFoldDB" id="A0A0G2FEH5"/>
<dbReference type="Proteomes" id="UP000034680">
    <property type="component" value="Unassembled WGS sequence"/>
</dbReference>
<accession>A0A0G2FEH5</accession>
<sequence length="180" mass="20020">MVSIIPPLKTLTDQTKQSTTATNRKHGFLELNLEIEAKTASIPRAMIGLREQSVEDRVEIIRVNTELSESRQKSKVNDAKIAALEEEARIRKVADDDSEDLRGLLERRVAELEENLELSRQEVAYKADLLNRTSVATILQRAMTKNKGLGTTSLAELLYEMGGSDDMGNSGSKHSEDHQG</sequence>
<feature type="region of interest" description="Disordered" evidence="1">
    <location>
        <begin position="1"/>
        <end position="21"/>
    </location>
</feature>
<proteinExistence type="predicted"/>
<reference evidence="2 3" key="1">
    <citation type="submission" date="2015-05" db="EMBL/GenBank/DDBJ databases">
        <title>Distinctive expansion of gene families associated with plant cell wall degradation and secondary metabolism in the genomes of grapevine trunk pathogens.</title>
        <authorList>
            <person name="Lawrence D.P."/>
            <person name="Travadon R."/>
            <person name="Rolshausen P.E."/>
            <person name="Baumgartner K."/>
        </authorList>
    </citation>
    <scope>NUCLEOTIDE SEQUENCE [LARGE SCALE GENOMIC DNA]</scope>
    <source>
        <strain evidence="2">DA912</strain>
    </source>
</reference>